<keyword evidence="1" id="KW-1133">Transmembrane helix</keyword>
<accession>A0A6H9Y8L7</accession>
<evidence type="ECO:0000313" key="2">
    <source>
        <dbReference type="EMBL" id="KAB2340534.1"/>
    </source>
</evidence>
<dbReference type="InterPro" id="IPR011042">
    <property type="entry name" value="6-blade_b-propeller_TolB-like"/>
</dbReference>
<proteinExistence type="predicted"/>
<keyword evidence="1" id="KW-0812">Transmembrane</keyword>
<organism evidence="2 3">
    <name type="scientific">Actinomadura rudentiformis</name>
    <dbReference type="NCBI Taxonomy" id="359158"/>
    <lineage>
        <taxon>Bacteria</taxon>
        <taxon>Bacillati</taxon>
        <taxon>Actinomycetota</taxon>
        <taxon>Actinomycetes</taxon>
        <taxon>Streptosporangiales</taxon>
        <taxon>Thermomonosporaceae</taxon>
        <taxon>Actinomadura</taxon>
    </lineage>
</organism>
<evidence type="ECO:0000256" key="1">
    <source>
        <dbReference type="SAM" id="Phobius"/>
    </source>
</evidence>
<name>A0A6H9Y8L7_9ACTN</name>
<keyword evidence="1" id="KW-0472">Membrane</keyword>
<dbReference type="Gene3D" id="2.120.10.30">
    <property type="entry name" value="TolB, C-terminal domain"/>
    <property type="match status" value="1"/>
</dbReference>
<dbReference type="RefSeq" id="WP_151569435.1">
    <property type="nucleotide sequence ID" value="NZ_WBMT01000029.1"/>
</dbReference>
<comment type="caution">
    <text evidence="2">The sequence shown here is derived from an EMBL/GenBank/DDBJ whole genome shotgun (WGS) entry which is preliminary data.</text>
</comment>
<dbReference type="SUPFAM" id="SSF82171">
    <property type="entry name" value="DPP6 N-terminal domain-like"/>
    <property type="match status" value="1"/>
</dbReference>
<feature type="transmembrane region" description="Helical" evidence="1">
    <location>
        <begin position="38"/>
        <end position="58"/>
    </location>
</feature>
<protein>
    <submittedName>
        <fullName evidence="2">Uncharacterized protein</fullName>
    </submittedName>
</protein>
<dbReference type="AlphaFoldDB" id="A0A6H9Y8L7"/>
<gene>
    <name evidence="2" type="ORF">F8566_44130</name>
</gene>
<keyword evidence="3" id="KW-1185">Reference proteome</keyword>
<sequence length="372" mass="40111">MTAVDELREALRSAADTADPPQDLLAGARRRMRRARRIRAGVAAGVTAAVCAASVSLMPSLEPERKAALVPLPPAPSRFFVTLTSKSLEAAKDLTVRDVGTGKVVAKVPNPADLQVWSNVNATWDSRVYYLSGWSKGGDVARLYRLELDTAGKVRGLTRVRDLADANPEDLAVSPDGRTVAFPATEPDGRAADVRIQLSSLSGGATRTVAVRATRGAHSLSWSANGQRLVFVAGPLHYADRPDDVYVVDVRGDGQPERARRVIETRGALGELARPVLSADGTRVYVSAAQGSPSWTRLLELDAATGKQRRVLFQQQYKGGTQMVWMFSRVSPSLSGTALILWSGSSGHRVDLATGKVHRFPFPGRQPQILTW</sequence>
<evidence type="ECO:0000313" key="3">
    <source>
        <dbReference type="Proteomes" id="UP000468735"/>
    </source>
</evidence>
<dbReference type="Proteomes" id="UP000468735">
    <property type="component" value="Unassembled WGS sequence"/>
</dbReference>
<dbReference type="OrthoDB" id="3456855at2"/>
<reference evidence="2 3" key="1">
    <citation type="submission" date="2019-09" db="EMBL/GenBank/DDBJ databases">
        <title>Actinomadura physcomitrii sp. nov., a novel actinomycete isolated from moss [Physcomitrium sphaericum (Ludw) Fuernr].</title>
        <authorList>
            <person name="Zhuang X."/>
            <person name="Liu C."/>
        </authorList>
    </citation>
    <scope>NUCLEOTIDE SEQUENCE [LARGE SCALE GENOMIC DNA]</scope>
    <source>
        <strain evidence="2 3">HMC1</strain>
    </source>
</reference>
<dbReference type="EMBL" id="WBMT01000029">
    <property type="protein sequence ID" value="KAB2340534.1"/>
    <property type="molecule type" value="Genomic_DNA"/>
</dbReference>